<keyword evidence="1" id="KW-0560">Oxidoreductase</keyword>
<dbReference type="EMBL" id="CM000782">
    <property type="protein sequence ID" value="AQK84974.1"/>
    <property type="molecule type" value="Genomic_DNA"/>
</dbReference>
<feature type="non-terminal residue" evidence="1">
    <location>
        <position position="21"/>
    </location>
</feature>
<dbReference type="GO" id="GO:0004497">
    <property type="term" value="F:monooxygenase activity"/>
    <property type="evidence" value="ECO:0007669"/>
    <property type="project" value="UniProtKB-KW"/>
</dbReference>
<reference evidence="1" key="1">
    <citation type="submission" date="2015-12" db="EMBL/GenBank/DDBJ databases">
        <title>Update maize B73 reference genome by single molecule sequencing technologies.</title>
        <authorList>
            <consortium name="Maize Genome Sequencing Project"/>
            <person name="Ware D."/>
        </authorList>
    </citation>
    <scope>NUCLEOTIDE SEQUENCE</scope>
    <source>
        <tissue evidence="1">Seedling</tissue>
    </source>
</reference>
<proteinExistence type="predicted"/>
<organism evidence="1">
    <name type="scientific">Zea mays</name>
    <name type="common">Maize</name>
    <dbReference type="NCBI Taxonomy" id="4577"/>
    <lineage>
        <taxon>Eukaryota</taxon>
        <taxon>Viridiplantae</taxon>
        <taxon>Streptophyta</taxon>
        <taxon>Embryophyta</taxon>
        <taxon>Tracheophyta</taxon>
        <taxon>Spermatophyta</taxon>
        <taxon>Magnoliopsida</taxon>
        <taxon>Liliopsida</taxon>
        <taxon>Poales</taxon>
        <taxon>Poaceae</taxon>
        <taxon>PACMAD clade</taxon>
        <taxon>Panicoideae</taxon>
        <taxon>Andropogonodae</taxon>
        <taxon>Andropogoneae</taxon>
        <taxon>Tripsacinae</taxon>
        <taxon>Zea</taxon>
    </lineage>
</organism>
<gene>
    <name evidence="1" type="ORF">ZEAMMB73_Zm00001d037849</name>
</gene>
<accession>A0A1D6M126</accession>
<keyword evidence="1" id="KW-0503">Monooxygenase</keyword>
<protein>
    <submittedName>
        <fullName evidence="1">Trans-cinnamate 4-monooxygenase</fullName>
    </submittedName>
</protein>
<evidence type="ECO:0000313" key="1">
    <source>
        <dbReference type="EMBL" id="AQK84974.1"/>
    </source>
</evidence>
<sequence length="21" mass="2439">MCCVLENFSKSYSVINFNLIN</sequence>
<dbReference type="AlphaFoldDB" id="A0A1D6M126"/>
<name>A0A1D6M126_MAIZE</name>